<proteinExistence type="predicted"/>
<dbReference type="InterPro" id="IPR001129">
    <property type="entry name" value="Membr-assoc_MAPEG"/>
</dbReference>
<feature type="transmembrane region" description="Helical" evidence="5">
    <location>
        <begin position="70"/>
        <end position="98"/>
    </location>
</feature>
<gene>
    <name evidence="6" type="ORF">SAMN05216289_13322</name>
</gene>
<dbReference type="Gene3D" id="1.20.120.550">
    <property type="entry name" value="Membrane associated eicosanoid/glutathione metabolism-like domain"/>
    <property type="match status" value="1"/>
</dbReference>
<evidence type="ECO:0000256" key="5">
    <source>
        <dbReference type="SAM" id="Phobius"/>
    </source>
</evidence>
<evidence type="ECO:0000256" key="3">
    <source>
        <dbReference type="ARBA" id="ARBA00022989"/>
    </source>
</evidence>
<evidence type="ECO:0000256" key="4">
    <source>
        <dbReference type="ARBA" id="ARBA00023136"/>
    </source>
</evidence>
<keyword evidence="4 5" id="KW-0472">Membrane</keyword>
<evidence type="ECO:0008006" key="8">
    <source>
        <dbReference type="Google" id="ProtNLM"/>
    </source>
</evidence>
<dbReference type="OrthoDB" id="5573101at2"/>
<dbReference type="GO" id="GO:0016020">
    <property type="term" value="C:membrane"/>
    <property type="evidence" value="ECO:0007669"/>
    <property type="project" value="UniProtKB-SubCell"/>
</dbReference>
<dbReference type="STRING" id="578942.SAMN05216289_13322"/>
<evidence type="ECO:0000256" key="2">
    <source>
        <dbReference type="ARBA" id="ARBA00022692"/>
    </source>
</evidence>
<comment type="subcellular location">
    <subcellularLocation>
        <location evidence="1">Membrane</location>
    </subcellularLocation>
</comment>
<evidence type="ECO:0000256" key="1">
    <source>
        <dbReference type="ARBA" id="ARBA00004370"/>
    </source>
</evidence>
<organism evidence="6 7">
    <name type="scientific">Dokdonella immobilis</name>
    <dbReference type="NCBI Taxonomy" id="578942"/>
    <lineage>
        <taxon>Bacteria</taxon>
        <taxon>Pseudomonadati</taxon>
        <taxon>Pseudomonadota</taxon>
        <taxon>Gammaproteobacteria</taxon>
        <taxon>Lysobacterales</taxon>
        <taxon>Rhodanobacteraceae</taxon>
        <taxon>Dokdonella</taxon>
    </lineage>
</organism>
<sequence>MSLPSQFIFLPVLLQILLTIGVYVALAVAKSRALRDGQVDLARRALHADAWPDSVQKINNNIRNQFEVPVLFYVLVVILHQLDAAAALAEGLAWLFVASRVVHATVHTRSNHVPVRRPVFMFGCLIILAMGVLATVAVFE</sequence>
<dbReference type="RefSeq" id="WP_092410163.1">
    <property type="nucleotide sequence ID" value="NZ_FOVF01000033.1"/>
</dbReference>
<name>A0A1I5A7K4_9GAMM</name>
<protein>
    <recommendedName>
        <fullName evidence="8">MAPEG family protein</fullName>
    </recommendedName>
</protein>
<keyword evidence="7" id="KW-1185">Reference proteome</keyword>
<dbReference type="SUPFAM" id="SSF161084">
    <property type="entry name" value="MAPEG domain-like"/>
    <property type="match status" value="1"/>
</dbReference>
<keyword evidence="3 5" id="KW-1133">Transmembrane helix</keyword>
<keyword evidence="2 5" id="KW-0812">Transmembrane</keyword>
<dbReference type="EMBL" id="FOVF01000033">
    <property type="protein sequence ID" value="SFN58360.1"/>
    <property type="molecule type" value="Genomic_DNA"/>
</dbReference>
<evidence type="ECO:0000313" key="7">
    <source>
        <dbReference type="Proteomes" id="UP000198575"/>
    </source>
</evidence>
<evidence type="ECO:0000313" key="6">
    <source>
        <dbReference type="EMBL" id="SFN58360.1"/>
    </source>
</evidence>
<reference evidence="6 7" key="1">
    <citation type="submission" date="2016-10" db="EMBL/GenBank/DDBJ databases">
        <authorList>
            <person name="de Groot N.N."/>
        </authorList>
    </citation>
    <scope>NUCLEOTIDE SEQUENCE [LARGE SCALE GENOMIC DNA]</scope>
    <source>
        <strain evidence="6 7">CGMCC 1.7659</strain>
    </source>
</reference>
<feature type="transmembrane region" description="Helical" evidence="5">
    <location>
        <begin position="7"/>
        <end position="29"/>
    </location>
</feature>
<dbReference type="InterPro" id="IPR023352">
    <property type="entry name" value="MAPEG-like_dom_sf"/>
</dbReference>
<dbReference type="Proteomes" id="UP000198575">
    <property type="component" value="Unassembled WGS sequence"/>
</dbReference>
<feature type="transmembrane region" description="Helical" evidence="5">
    <location>
        <begin position="119"/>
        <end position="139"/>
    </location>
</feature>
<dbReference type="AlphaFoldDB" id="A0A1I5A7K4"/>
<accession>A0A1I5A7K4</accession>
<dbReference type="Pfam" id="PF01124">
    <property type="entry name" value="MAPEG"/>
    <property type="match status" value="1"/>
</dbReference>